<comment type="caution">
    <text evidence="6">The sequence shown here is derived from an EMBL/GenBank/DDBJ whole genome shotgun (WGS) entry which is preliminary data.</text>
</comment>
<proteinExistence type="predicted"/>
<keyword evidence="2" id="KW-0238">DNA-binding</keyword>
<dbReference type="Gene3D" id="1.20.120.530">
    <property type="entry name" value="GntR ligand-binding domain-like"/>
    <property type="match status" value="1"/>
</dbReference>
<dbReference type="InterPro" id="IPR011711">
    <property type="entry name" value="GntR_C"/>
</dbReference>
<evidence type="ECO:0000256" key="1">
    <source>
        <dbReference type="ARBA" id="ARBA00023015"/>
    </source>
</evidence>
<evidence type="ECO:0000256" key="4">
    <source>
        <dbReference type="SAM" id="MobiDB-lite"/>
    </source>
</evidence>
<evidence type="ECO:0000259" key="5">
    <source>
        <dbReference type="PROSITE" id="PS50949"/>
    </source>
</evidence>
<feature type="compositionally biased region" description="Basic and acidic residues" evidence="4">
    <location>
        <begin position="19"/>
        <end position="31"/>
    </location>
</feature>
<dbReference type="GO" id="GO:0003677">
    <property type="term" value="F:DNA binding"/>
    <property type="evidence" value="ECO:0007669"/>
    <property type="project" value="UniProtKB-KW"/>
</dbReference>
<dbReference type="Pfam" id="PF07729">
    <property type="entry name" value="FCD"/>
    <property type="match status" value="1"/>
</dbReference>
<gene>
    <name evidence="6" type="ORF">EU555_07080</name>
</gene>
<reference evidence="6 7" key="1">
    <citation type="submission" date="2019-04" db="EMBL/GenBank/DDBJ databases">
        <authorList>
            <person name="Feng G."/>
            <person name="Zhu H."/>
        </authorList>
    </citation>
    <scope>NUCLEOTIDE SEQUENCE [LARGE SCALE GENOMIC DNA]</scope>
    <source>
        <strain evidence="6 7">6HR-1</strain>
    </source>
</reference>
<dbReference type="SMART" id="SM00895">
    <property type="entry name" value="FCD"/>
    <property type="match status" value="1"/>
</dbReference>
<organism evidence="6 7">
    <name type="scientific">Methylobacterium nonmethylotrophicum</name>
    <dbReference type="NCBI Taxonomy" id="1141884"/>
    <lineage>
        <taxon>Bacteria</taxon>
        <taxon>Pseudomonadati</taxon>
        <taxon>Pseudomonadota</taxon>
        <taxon>Alphaproteobacteria</taxon>
        <taxon>Hyphomicrobiales</taxon>
        <taxon>Methylobacteriaceae</taxon>
        <taxon>Methylobacterium</taxon>
    </lineage>
</organism>
<dbReference type="Pfam" id="PF00392">
    <property type="entry name" value="GntR"/>
    <property type="match status" value="1"/>
</dbReference>
<keyword evidence="7" id="KW-1185">Reference proteome</keyword>
<dbReference type="InterPro" id="IPR036388">
    <property type="entry name" value="WH-like_DNA-bd_sf"/>
</dbReference>
<dbReference type="CDD" id="cd07377">
    <property type="entry name" value="WHTH_GntR"/>
    <property type="match status" value="1"/>
</dbReference>
<evidence type="ECO:0000256" key="3">
    <source>
        <dbReference type="ARBA" id="ARBA00023163"/>
    </source>
</evidence>
<keyword evidence="3" id="KW-0804">Transcription</keyword>
<keyword evidence="1" id="KW-0805">Transcription regulation</keyword>
<evidence type="ECO:0000313" key="7">
    <source>
        <dbReference type="Proteomes" id="UP000297535"/>
    </source>
</evidence>
<dbReference type="PANTHER" id="PTHR43537">
    <property type="entry name" value="TRANSCRIPTIONAL REGULATOR, GNTR FAMILY"/>
    <property type="match status" value="1"/>
</dbReference>
<evidence type="ECO:0000256" key="2">
    <source>
        <dbReference type="ARBA" id="ARBA00023125"/>
    </source>
</evidence>
<dbReference type="EMBL" id="SRLB01000005">
    <property type="protein sequence ID" value="TGE00829.1"/>
    <property type="molecule type" value="Genomic_DNA"/>
</dbReference>
<dbReference type="GO" id="GO:0003700">
    <property type="term" value="F:DNA-binding transcription factor activity"/>
    <property type="evidence" value="ECO:0007669"/>
    <property type="project" value="InterPro"/>
</dbReference>
<protein>
    <submittedName>
        <fullName evidence="6">GntR family transcriptional regulator</fullName>
    </submittedName>
</protein>
<dbReference type="PANTHER" id="PTHR43537:SF49">
    <property type="entry name" value="TRANSCRIPTIONAL REGULATORY PROTEIN"/>
    <property type="match status" value="1"/>
</dbReference>
<dbReference type="InterPro" id="IPR008920">
    <property type="entry name" value="TF_FadR/GntR_C"/>
</dbReference>
<dbReference type="Gene3D" id="1.10.10.10">
    <property type="entry name" value="Winged helix-like DNA-binding domain superfamily/Winged helix DNA-binding domain"/>
    <property type="match status" value="1"/>
</dbReference>
<dbReference type="SUPFAM" id="SSF48008">
    <property type="entry name" value="GntR ligand-binding domain-like"/>
    <property type="match status" value="1"/>
</dbReference>
<dbReference type="SUPFAM" id="SSF46785">
    <property type="entry name" value="Winged helix' DNA-binding domain"/>
    <property type="match status" value="1"/>
</dbReference>
<feature type="compositionally biased region" description="Low complexity" evidence="4">
    <location>
        <begin position="1"/>
        <end position="18"/>
    </location>
</feature>
<dbReference type="InterPro" id="IPR036390">
    <property type="entry name" value="WH_DNA-bd_sf"/>
</dbReference>
<sequence length="230" mass="24957">MAGGRRAPARTGHPTTRPTRPEEAGPTRTEEIRRRLAEEIVQGRRAPGTPIDEAELASAFGTSRTPIRAALRQLEVEGFATSRPRRGTRVSTIAPQGLAEMFFVMAELEALCCRLAAGAMSAAAGAELDQVRRRCEAAAAGRDDLIYRASRNGCLEEQARAVRRRVAPFRHAQCGFPGRLARSLAEHERIAAALRARDGEAAAREMRAHVFTVEHAFYLHQAGGEPPAAS</sequence>
<name>A0A4Z0NTW4_9HYPH</name>
<dbReference type="AlphaFoldDB" id="A0A4Z0NTW4"/>
<accession>A0A4Z0NTW4</accession>
<dbReference type="Proteomes" id="UP000297535">
    <property type="component" value="Unassembled WGS sequence"/>
</dbReference>
<evidence type="ECO:0000313" key="6">
    <source>
        <dbReference type="EMBL" id="TGE00829.1"/>
    </source>
</evidence>
<dbReference type="OrthoDB" id="9789310at2"/>
<feature type="region of interest" description="Disordered" evidence="4">
    <location>
        <begin position="1"/>
        <end position="31"/>
    </location>
</feature>
<dbReference type="InterPro" id="IPR000524">
    <property type="entry name" value="Tscrpt_reg_HTH_GntR"/>
</dbReference>
<dbReference type="SMART" id="SM00345">
    <property type="entry name" value="HTH_GNTR"/>
    <property type="match status" value="1"/>
</dbReference>
<feature type="domain" description="HTH gntR-type" evidence="5">
    <location>
        <begin position="26"/>
        <end position="93"/>
    </location>
</feature>
<dbReference type="PROSITE" id="PS50949">
    <property type="entry name" value="HTH_GNTR"/>
    <property type="match status" value="1"/>
</dbReference>